<dbReference type="SMART" id="SM00387">
    <property type="entry name" value="HATPase_c"/>
    <property type="match status" value="1"/>
</dbReference>
<dbReference type="InterPro" id="IPR036890">
    <property type="entry name" value="HATPase_C_sf"/>
</dbReference>
<dbReference type="AlphaFoldDB" id="A0A387BTR4"/>
<dbReference type="EC" id="2.7.13.3" evidence="2"/>
<dbReference type="InterPro" id="IPR003594">
    <property type="entry name" value="HATPase_dom"/>
</dbReference>
<dbReference type="RefSeq" id="WP_120789990.1">
    <property type="nucleotide sequence ID" value="NZ_CP032624.1"/>
</dbReference>
<keyword evidence="8" id="KW-0902">Two-component regulatory system</keyword>
<feature type="transmembrane region" description="Helical" evidence="9">
    <location>
        <begin position="80"/>
        <end position="101"/>
    </location>
</feature>
<dbReference type="PANTHER" id="PTHR24421:SF10">
    <property type="entry name" value="NITRATE_NITRITE SENSOR PROTEIN NARQ"/>
    <property type="match status" value="1"/>
</dbReference>
<keyword evidence="6 11" id="KW-0418">Kinase</keyword>
<dbReference type="GO" id="GO:0000155">
    <property type="term" value="F:phosphorelay sensor kinase activity"/>
    <property type="evidence" value="ECO:0007669"/>
    <property type="project" value="InterPro"/>
</dbReference>
<evidence type="ECO:0000256" key="7">
    <source>
        <dbReference type="ARBA" id="ARBA00022840"/>
    </source>
</evidence>
<feature type="transmembrane region" description="Helical" evidence="9">
    <location>
        <begin position="167"/>
        <end position="189"/>
    </location>
</feature>
<keyword evidence="5" id="KW-0547">Nucleotide-binding</keyword>
<feature type="transmembrane region" description="Helical" evidence="9">
    <location>
        <begin position="54"/>
        <end position="74"/>
    </location>
</feature>
<feature type="transmembrane region" description="Helical" evidence="9">
    <location>
        <begin position="135"/>
        <end position="155"/>
    </location>
</feature>
<dbReference type="OrthoDB" id="5242012at2"/>
<protein>
    <recommendedName>
        <fullName evidence="2">histidine kinase</fullName>
        <ecNumber evidence="2">2.7.13.3</ecNumber>
    </recommendedName>
</protein>
<keyword evidence="3" id="KW-0597">Phosphoprotein</keyword>
<keyword evidence="9" id="KW-1133">Transmembrane helix</keyword>
<dbReference type="Proteomes" id="UP000275069">
    <property type="component" value="Chromosome"/>
</dbReference>
<evidence type="ECO:0000256" key="1">
    <source>
        <dbReference type="ARBA" id="ARBA00000085"/>
    </source>
</evidence>
<feature type="transmembrane region" description="Helical" evidence="9">
    <location>
        <begin position="232"/>
        <end position="256"/>
    </location>
</feature>
<dbReference type="Gene3D" id="1.20.5.1930">
    <property type="match status" value="1"/>
</dbReference>
<dbReference type="Pfam" id="PF02518">
    <property type="entry name" value="HATPase_c"/>
    <property type="match status" value="1"/>
</dbReference>
<evidence type="ECO:0000256" key="5">
    <source>
        <dbReference type="ARBA" id="ARBA00022741"/>
    </source>
</evidence>
<keyword evidence="4" id="KW-0808">Transferase</keyword>
<dbReference type="GO" id="GO:0046983">
    <property type="term" value="F:protein dimerization activity"/>
    <property type="evidence" value="ECO:0007669"/>
    <property type="project" value="InterPro"/>
</dbReference>
<feature type="domain" description="Histidine kinase/HSP90-like ATPase" evidence="10">
    <location>
        <begin position="583"/>
        <end position="673"/>
    </location>
</feature>
<evidence type="ECO:0000256" key="2">
    <source>
        <dbReference type="ARBA" id="ARBA00012438"/>
    </source>
</evidence>
<evidence type="ECO:0000313" key="12">
    <source>
        <dbReference type="Proteomes" id="UP000275069"/>
    </source>
</evidence>
<keyword evidence="12" id="KW-1185">Reference proteome</keyword>
<evidence type="ECO:0000256" key="4">
    <source>
        <dbReference type="ARBA" id="ARBA00022679"/>
    </source>
</evidence>
<proteinExistence type="predicted"/>
<keyword evidence="7" id="KW-0067">ATP-binding</keyword>
<dbReference type="InterPro" id="IPR011712">
    <property type="entry name" value="Sig_transdc_His_kin_sub3_dim/P"/>
</dbReference>
<dbReference type="CDD" id="cd16917">
    <property type="entry name" value="HATPase_UhpB-NarQ-NarX-like"/>
    <property type="match status" value="1"/>
</dbReference>
<organism evidence="11 12">
    <name type="scientific">Gryllotalpicola protaetiae</name>
    <dbReference type="NCBI Taxonomy" id="2419771"/>
    <lineage>
        <taxon>Bacteria</taxon>
        <taxon>Bacillati</taxon>
        <taxon>Actinomycetota</taxon>
        <taxon>Actinomycetes</taxon>
        <taxon>Micrococcales</taxon>
        <taxon>Microbacteriaceae</taxon>
        <taxon>Gryllotalpicola</taxon>
    </lineage>
</organism>
<evidence type="ECO:0000256" key="3">
    <source>
        <dbReference type="ARBA" id="ARBA00022553"/>
    </source>
</evidence>
<feature type="transmembrane region" description="Helical" evidence="9">
    <location>
        <begin position="195"/>
        <end position="220"/>
    </location>
</feature>
<name>A0A387BTR4_9MICO</name>
<reference evidence="11 12" key="1">
    <citation type="submission" date="2018-09" db="EMBL/GenBank/DDBJ databases">
        <title>Genome sequencing of strain 2DFW10M-5.</title>
        <authorList>
            <person name="Heo J."/>
            <person name="Kim S.-J."/>
            <person name="Kwon S.-W."/>
        </authorList>
    </citation>
    <scope>NUCLEOTIDE SEQUENCE [LARGE SCALE GENOMIC DNA]</scope>
    <source>
        <strain evidence="11 12">2DFW10M-5</strain>
    </source>
</reference>
<dbReference type="Pfam" id="PF07730">
    <property type="entry name" value="HisKA_3"/>
    <property type="match status" value="1"/>
</dbReference>
<dbReference type="GO" id="GO:0005524">
    <property type="term" value="F:ATP binding"/>
    <property type="evidence" value="ECO:0007669"/>
    <property type="project" value="UniProtKB-KW"/>
</dbReference>
<evidence type="ECO:0000259" key="10">
    <source>
        <dbReference type="SMART" id="SM00387"/>
    </source>
</evidence>
<keyword evidence="9" id="KW-0812">Transmembrane</keyword>
<dbReference type="InterPro" id="IPR050482">
    <property type="entry name" value="Sensor_HK_TwoCompSys"/>
</dbReference>
<keyword evidence="9" id="KW-0472">Membrane</keyword>
<dbReference type="GO" id="GO:0016020">
    <property type="term" value="C:membrane"/>
    <property type="evidence" value="ECO:0007669"/>
    <property type="project" value="InterPro"/>
</dbReference>
<dbReference type="SUPFAM" id="SSF55874">
    <property type="entry name" value="ATPase domain of HSP90 chaperone/DNA topoisomerase II/histidine kinase"/>
    <property type="match status" value="1"/>
</dbReference>
<feature type="transmembrane region" description="Helical" evidence="9">
    <location>
        <begin position="262"/>
        <end position="282"/>
    </location>
</feature>
<dbReference type="KEGG" id="gry:D7I44_13585"/>
<feature type="transmembrane region" description="Helical" evidence="9">
    <location>
        <begin position="294"/>
        <end position="315"/>
    </location>
</feature>
<comment type="catalytic activity">
    <reaction evidence="1">
        <text>ATP + protein L-histidine = ADP + protein N-phospho-L-histidine.</text>
        <dbReference type="EC" id="2.7.13.3"/>
    </reaction>
</comment>
<evidence type="ECO:0000256" key="6">
    <source>
        <dbReference type="ARBA" id="ARBA00022777"/>
    </source>
</evidence>
<feature type="transmembrane region" description="Helical" evidence="9">
    <location>
        <begin position="327"/>
        <end position="347"/>
    </location>
</feature>
<evidence type="ECO:0000256" key="8">
    <source>
        <dbReference type="ARBA" id="ARBA00023012"/>
    </source>
</evidence>
<evidence type="ECO:0000256" key="9">
    <source>
        <dbReference type="SAM" id="Phobius"/>
    </source>
</evidence>
<dbReference type="Gene3D" id="3.30.565.10">
    <property type="entry name" value="Histidine kinase-like ATPase, C-terminal domain"/>
    <property type="match status" value="1"/>
</dbReference>
<feature type="transmembrane region" description="Helical" evidence="9">
    <location>
        <begin position="108"/>
        <end position="129"/>
    </location>
</feature>
<evidence type="ECO:0000313" key="11">
    <source>
        <dbReference type="EMBL" id="AYG04460.1"/>
    </source>
</evidence>
<dbReference type="EMBL" id="CP032624">
    <property type="protein sequence ID" value="AYG04460.1"/>
    <property type="molecule type" value="Genomic_DNA"/>
</dbReference>
<dbReference type="PANTHER" id="PTHR24421">
    <property type="entry name" value="NITRATE/NITRITE SENSOR PROTEIN NARX-RELATED"/>
    <property type="match status" value="1"/>
</dbReference>
<gene>
    <name evidence="11" type="ORF">D7I44_13585</name>
</gene>
<accession>A0A387BTR4</accession>
<sequence length="673" mass="70296">MAEPFEVDGAYSTTLVRRHAPGIGARPEIAYASALISSRTQLPYRGRMAWGRTVVIACWLAVAAGVATFAVLAPGPLDDVGSFLGGLALAAVPLVLAVVVVRRFPAHPVGALLGASGASAALVTLPIPGQLTTSGVLQGVWVLLYLPLALLLITAPDGHARSRYARVVAYGFTGVSAFFVVGCVFDALFPGTPALQAIGGVVLGLIMLSLLASALAPVLRYRAADERERLQLRWLFVAGFSLPLTLMLCWTGYLVFGDPSLVGIGLEVMFVAIPAAAAIAVVRPAWFDIDRVALEIATTVAVGVAVLALLTAASLSFGIRLAGITPVAALVVAVVLTAFAAAVYPLARRLLARVVYPERGRVLAALRLLRQEVDAGRAEPESVEAMLRETLRDPGLRVAYRRVGDAALVGLDGSPVTGERLEPVRLAGEEIGALAVSPDRARRIARSVADAAAPLVEAARLRGELARTSAELAASRERIVRAGYEERRRLERDLHDGAQQRLVALGMSLRVLQRTAPSADTLAGSLDTAVAELSTALAELRQIAHGMRPSALDDGIGPALASLVALAPEAIELDVQTGELPDAVGTTAYFVASEAVTNAVKHADASRIHVSVHGSGDWVRVRVVDDGRGGAVMRPTAGLAGLHDRVAALGGRLEIASEAGTGTAVEAMLPWQT</sequence>